<accession>A0A564MCS9</accession>
<name>A0A564MCS9_9ENTR</name>
<dbReference type="AlphaFoldDB" id="A0A564MCS9"/>
<evidence type="ECO:0000313" key="7">
    <source>
        <dbReference type="EMBL" id="VUS91659.1"/>
    </source>
</evidence>
<dbReference type="RefSeq" id="WP_025713328.1">
    <property type="nucleotide sequence ID" value="NZ_CABGGU010000131.1"/>
</dbReference>
<keyword evidence="3 6" id="KW-0808">Transferase</keyword>
<dbReference type="EMBL" id="CABGHF010000027">
    <property type="protein sequence ID" value="VUS91659.1"/>
    <property type="molecule type" value="Genomic_DNA"/>
</dbReference>
<comment type="similarity">
    <text evidence="2 6">Belongs to the CitG/MdcB family.</text>
</comment>
<dbReference type="GO" id="GO:0046917">
    <property type="term" value="F:triphosphoribosyl-dephospho-CoA synthase activity"/>
    <property type="evidence" value="ECO:0007669"/>
    <property type="project" value="UniProtKB-UniRule"/>
</dbReference>
<keyword evidence="4 6" id="KW-0547">Nucleotide-binding</keyword>
<keyword evidence="5 6" id="KW-0067">ATP-binding</keyword>
<dbReference type="Gene3D" id="1.10.4200.10">
    <property type="entry name" value="Triphosphoribosyl-dephospho-CoA protein"/>
    <property type="match status" value="1"/>
</dbReference>
<dbReference type="PANTHER" id="PTHR30201">
    <property type="entry name" value="TRIPHOSPHORIBOSYL-DEPHOSPHO-COA SYNTHASE"/>
    <property type="match status" value="1"/>
</dbReference>
<evidence type="ECO:0000256" key="1">
    <source>
        <dbReference type="ARBA" id="ARBA00001210"/>
    </source>
</evidence>
<dbReference type="InterPro" id="IPR017551">
    <property type="entry name" value="TriPribosyl-deP-CoA_syn_CitG"/>
</dbReference>
<dbReference type="PANTHER" id="PTHR30201:SF2">
    <property type="entry name" value="2-(5''-TRIPHOSPHORIBOSYL)-3'-DEPHOSPHOCOENZYME-A SYNTHASE"/>
    <property type="match status" value="1"/>
</dbReference>
<evidence type="ECO:0000313" key="8">
    <source>
        <dbReference type="Proteomes" id="UP000318370"/>
    </source>
</evidence>
<dbReference type="Pfam" id="PF01874">
    <property type="entry name" value="CitG"/>
    <property type="match status" value="1"/>
</dbReference>
<dbReference type="GO" id="GO:0005524">
    <property type="term" value="F:ATP binding"/>
    <property type="evidence" value="ECO:0007669"/>
    <property type="project" value="UniProtKB-KW"/>
</dbReference>
<comment type="catalytic activity">
    <reaction evidence="1 6">
        <text>3'-dephospho-CoA + ATP = 2'-(5''-triphospho-alpha-D-ribosyl)-3'-dephospho-CoA + adenine</text>
        <dbReference type="Rhea" id="RHEA:15117"/>
        <dbReference type="ChEBI" id="CHEBI:16708"/>
        <dbReference type="ChEBI" id="CHEBI:30616"/>
        <dbReference type="ChEBI" id="CHEBI:57328"/>
        <dbReference type="ChEBI" id="CHEBI:61378"/>
        <dbReference type="EC" id="2.4.2.52"/>
    </reaction>
</comment>
<dbReference type="EC" id="2.4.2.52" evidence="6"/>
<organism evidence="7 8">
    <name type="scientific">Klebsiella spallanzanii</name>
    <dbReference type="NCBI Taxonomy" id="2587528"/>
    <lineage>
        <taxon>Bacteria</taxon>
        <taxon>Pseudomonadati</taxon>
        <taxon>Pseudomonadota</taxon>
        <taxon>Gammaproteobacteria</taxon>
        <taxon>Enterobacterales</taxon>
        <taxon>Enterobacteriaceae</taxon>
        <taxon>Klebsiella/Raoultella group</taxon>
        <taxon>Klebsiella</taxon>
    </lineage>
</organism>
<evidence type="ECO:0000256" key="2">
    <source>
        <dbReference type="ARBA" id="ARBA00006812"/>
    </source>
</evidence>
<gene>
    <name evidence="7" type="primary">citG_5</name>
    <name evidence="6" type="synonym">citG</name>
    <name evidence="7" type="ORF">SB6408_05735</name>
</gene>
<protein>
    <recommendedName>
        <fullName evidence="6">Probable 2-(5''-triphosphoribosyl)-3'-dephosphocoenzyme-A synthase</fullName>
        <shortName evidence="6">2-(5''-triphosphoribosyl)-3'-dephospho-CoA synthase</shortName>
        <ecNumber evidence="6">2.4.2.52</ecNumber>
    </recommendedName>
</protein>
<sequence>MTHTTINMSIDIVCEYFTQLVLRAMQTEVNLTPKPGLVDSRNSGAHCDMDLQDFHRSAKAISVYVPEFILCGFSTAKKDTRLILSELRIPGKKCEQAMYKATSGVNTHKGALFSLGLFCAAIGRHYALNQSLTPRALSHTVASICQGIVNRELNGLSEHYNLTAGQLLFVKYGLTGARGEAENGYPLVINIALPYFRQQIKSGLSQDYSLLNTLLLIMSYNNDTNIVSRGGLSSLQWIKDCAEGLLQNGGVRSASDLPGIYQLDDLCISRNLSPGGSADLLMLTWFLSHFHEEESQ</sequence>
<dbReference type="HAMAP" id="MF_00397">
    <property type="entry name" value="CitG"/>
    <property type="match status" value="1"/>
</dbReference>
<dbReference type="GeneID" id="69753256"/>
<reference evidence="7 8" key="1">
    <citation type="submission" date="2019-07" db="EMBL/GenBank/DDBJ databases">
        <authorList>
            <person name="Brisse S."/>
            <person name="Rodrigues C."/>
            <person name="Thorpe H."/>
        </authorList>
    </citation>
    <scope>NUCLEOTIDE SEQUENCE [LARGE SCALE GENOMIC DNA]</scope>
    <source>
        <strain evidence="7">SB6408</strain>
    </source>
</reference>
<dbReference type="NCBIfam" id="TIGR03125">
    <property type="entry name" value="citrate_citG"/>
    <property type="match status" value="1"/>
</dbReference>
<evidence type="ECO:0000256" key="4">
    <source>
        <dbReference type="ARBA" id="ARBA00022741"/>
    </source>
</evidence>
<evidence type="ECO:0000256" key="5">
    <source>
        <dbReference type="ARBA" id="ARBA00022840"/>
    </source>
</evidence>
<dbReference type="InterPro" id="IPR002736">
    <property type="entry name" value="CitG"/>
</dbReference>
<evidence type="ECO:0000256" key="6">
    <source>
        <dbReference type="HAMAP-Rule" id="MF_00397"/>
    </source>
</evidence>
<dbReference type="Proteomes" id="UP000318370">
    <property type="component" value="Unassembled WGS sequence"/>
</dbReference>
<dbReference type="GO" id="GO:0051191">
    <property type="term" value="P:prosthetic group biosynthetic process"/>
    <property type="evidence" value="ECO:0007669"/>
    <property type="project" value="TreeGrafter"/>
</dbReference>
<proteinExistence type="inferred from homology"/>
<evidence type="ECO:0000256" key="3">
    <source>
        <dbReference type="ARBA" id="ARBA00022679"/>
    </source>
</evidence>